<evidence type="ECO:0000313" key="2">
    <source>
        <dbReference type="Proteomes" id="UP000010816"/>
    </source>
</evidence>
<dbReference type="AlphaFoldDB" id="L0H1G5"/>
<proteinExistence type="predicted"/>
<name>L0H1G5_9GAMM</name>
<accession>L0H1G5</accession>
<dbReference type="EMBL" id="CP003051">
    <property type="protein sequence ID" value="AGA91897.1"/>
    <property type="molecule type" value="Genomic_DNA"/>
</dbReference>
<dbReference type="KEGG" id="tmb:Thimo_3218"/>
<sequence>MKRYSREMIVVAAVFDNLMHRRHAIDTLEEQLVVDALRRSTKALQDASLSDLGDYLSGLEEAQLRGVANNVKGIYHELLFVHDYNEAHTDSQAEVFSDTSHPNADVLIRNTRTGDVIQELQLKATDSPAYALSEFDPSCTIQRLATHEAACGNVQLGDSGYFDNVLESDVSEQLSQVARLSLATQTIHGAETSGLISAALRGYDILQGKATPAETTKRMGVDVAIATGTTALVALLFS</sequence>
<dbReference type="Proteomes" id="UP000010816">
    <property type="component" value="Chromosome"/>
</dbReference>
<gene>
    <name evidence="1" type="ORF">Thimo_3218</name>
</gene>
<dbReference type="eggNOG" id="ENOG50307D3">
    <property type="taxonomic scope" value="Bacteria"/>
</dbReference>
<organism evidence="1 2">
    <name type="scientific">Thioflavicoccus mobilis 8321</name>
    <dbReference type="NCBI Taxonomy" id="765912"/>
    <lineage>
        <taxon>Bacteria</taxon>
        <taxon>Pseudomonadati</taxon>
        <taxon>Pseudomonadota</taxon>
        <taxon>Gammaproteobacteria</taxon>
        <taxon>Chromatiales</taxon>
        <taxon>Chromatiaceae</taxon>
        <taxon>Thioflavicoccus</taxon>
    </lineage>
</organism>
<protein>
    <submittedName>
        <fullName evidence="1">Uncharacterized protein</fullName>
    </submittedName>
</protein>
<dbReference type="OrthoDB" id="1415778at2"/>
<dbReference type="STRING" id="765912.Thimo_3218"/>
<evidence type="ECO:0000313" key="1">
    <source>
        <dbReference type="EMBL" id="AGA91897.1"/>
    </source>
</evidence>
<dbReference type="RefSeq" id="WP_015282025.1">
    <property type="nucleotide sequence ID" value="NC_019940.1"/>
</dbReference>
<dbReference type="HOGENOM" id="CLU_1165387_0_0_6"/>
<reference evidence="1 2" key="1">
    <citation type="submission" date="2011-09" db="EMBL/GenBank/DDBJ databases">
        <title>Complete sequence of chromosome of Thioflavicoccus mobilis 8321.</title>
        <authorList>
            <consortium name="US DOE Joint Genome Institute"/>
            <person name="Lucas S."/>
            <person name="Han J."/>
            <person name="Lapidus A."/>
            <person name="Cheng J.-F."/>
            <person name="Goodwin L."/>
            <person name="Pitluck S."/>
            <person name="Peters L."/>
            <person name="Ovchinnikova G."/>
            <person name="Lu M."/>
            <person name="Detter J.C."/>
            <person name="Han C."/>
            <person name="Tapia R."/>
            <person name="Land M."/>
            <person name="Hauser L."/>
            <person name="Kyrpides N."/>
            <person name="Ivanova N."/>
            <person name="Pagani I."/>
            <person name="Vogl K."/>
            <person name="Liu Z."/>
            <person name="Imhoff J."/>
            <person name="Thiel V."/>
            <person name="Frigaard N.-U."/>
            <person name="Bryant D."/>
            <person name="Woyke T."/>
        </authorList>
    </citation>
    <scope>NUCLEOTIDE SEQUENCE [LARGE SCALE GENOMIC DNA]</scope>
    <source>
        <strain evidence="1 2">8321</strain>
    </source>
</reference>
<keyword evidence="2" id="KW-1185">Reference proteome</keyword>